<evidence type="ECO:0000313" key="1">
    <source>
        <dbReference type="EMBL" id="VDK27900.1"/>
    </source>
</evidence>
<evidence type="ECO:0000313" key="3">
    <source>
        <dbReference type="WBParaSite" id="GPUH_0000034101-mRNA-1"/>
    </source>
</evidence>
<dbReference type="WBParaSite" id="GPUH_0000034101-mRNA-1">
    <property type="protein sequence ID" value="GPUH_0000034101-mRNA-1"/>
    <property type="gene ID" value="GPUH_0000034101"/>
</dbReference>
<dbReference type="AlphaFoldDB" id="A0A183CV51"/>
<organism evidence="3">
    <name type="scientific">Gongylonema pulchrum</name>
    <dbReference type="NCBI Taxonomy" id="637853"/>
    <lineage>
        <taxon>Eukaryota</taxon>
        <taxon>Metazoa</taxon>
        <taxon>Ecdysozoa</taxon>
        <taxon>Nematoda</taxon>
        <taxon>Chromadorea</taxon>
        <taxon>Rhabditida</taxon>
        <taxon>Spirurina</taxon>
        <taxon>Spiruromorpha</taxon>
        <taxon>Spiruroidea</taxon>
        <taxon>Gongylonematidae</taxon>
        <taxon>Gongylonema</taxon>
    </lineage>
</organism>
<dbReference type="EMBL" id="UYRT01000280">
    <property type="protein sequence ID" value="VDK27900.1"/>
    <property type="molecule type" value="Genomic_DNA"/>
</dbReference>
<dbReference type="Proteomes" id="UP000271098">
    <property type="component" value="Unassembled WGS sequence"/>
</dbReference>
<dbReference type="OrthoDB" id="10254570at2759"/>
<accession>A0A183CV51</accession>
<gene>
    <name evidence="1" type="ORF">GPUH_LOCUS342</name>
</gene>
<reference evidence="3" key="1">
    <citation type="submission" date="2016-06" db="UniProtKB">
        <authorList>
            <consortium name="WormBaseParasite"/>
        </authorList>
    </citation>
    <scope>IDENTIFICATION</scope>
</reference>
<evidence type="ECO:0000313" key="2">
    <source>
        <dbReference type="Proteomes" id="UP000271098"/>
    </source>
</evidence>
<proteinExistence type="predicted"/>
<keyword evidence="2" id="KW-1185">Reference proteome</keyword>
<reference evidence="1 2" key="2">
    <citation type="submission" date="2018-11" db="EMBL/GenBank/DDBJ databases">
        <authorList>
            <consortium name="Pathogen Informatics"/>
        </authorList>
    </citation>
    <scope>NUCLEOTIDE SEQUENCE [LARGE SCALE GENOMIC DNA]</scope>
</reference>
<sequence>MHAPDVSFLENGSEAMANAVASIDEALAGISRWKLIVITVCAVIVAQRLQRLWRASERPVHSRIVSAAFSVLRHLPPIRKKIENELEEMRQKIFHEIHKNDRTESFIGELPECGTKTEDIIRIASKSFLFVAS</sequence>
<protein>
    <submittedName>
        <fullName evidence="3">DUF4220 domain-containing protein</fullName>
    </submittedName>
</protein>
<name>A0A183CV51_9BILA</name>